<reference evidence="1 2" key="1">
    <citation type="submission" date="2019-09" db="EMBL/GenBank/DDBJ databases">
        <title>NBRP : Genome information of microbial organism related human and environment.</title>
        <authorList>
            <person name="Hattori M."/>
            <person name="Oshima K."/>
            <person name="Inaba H."/>
            <person name="Suda W."/>
            <person name="Sakamoto M."/>
            <person name="Iino T."/>
            <person name="Kitahara M."/>
            <person name="Oshida Y."/>
            <person name="Iida T."/>
            <person name="Kudo T."/>
            <person name="Itoh T."/>
            <person name="Ohkuma M."/>
        </authorList>
    </citation>
    <scope>NUCLEOTIDE SEQUENCE [LARGE SCALE GENOMIC DNA]</scope>
    <source>
        <strain evidence="1 2">Q-1</strain>
    </source>
</reference>
<evidence type="ECO:0008006" key="3">
    <source>
        <dbReference type="Google" id="ProtNLM"/>
    </source>
</evidence>
<dbReference type="Gene3D" id="3.40.1530.20">
    <property type="entry name" value="Protein of unknown function (DUF1491)"/>
    <property type="match status" value="1"/>
</dbReference>
<evidence type="ECO:0000313" key="2">
    <source>
        <dbReference type="Proteomes" id="UP000324996"/>
    </source>
</evidence>
<keyword evidence="2" id="KW-1185">Reference proteome</keyword>
<sequence length="112" mass="12676">MLQPRLKAELWVKAHIRRCQVAGLDAFLRHRGDRDAGTVLLKINGLGRGSMLLEPIIAMDGGRAWMKSSGPRPADDALIEGMIEKRLQRDSDLWVLEIEDPKDRHELDDPIL</sequence>
<dbReference type="RefSeq" id="WP_042088337.1">
    <property type="nucleotide sequence ID" value="NZ_BKCN01000001.1"/>
</dbReference>
<dbReference type="AlphaFoldDB" id="A0A5A7N251"/>
<dbReference type="InterPro" id="IPR009964">
    <property type="entry name" value="DUF1491"/>
</dbReference>
<accession>A0A5A7N251</accession>
<protein>
    <recommendedName>
        <fullName evidence="3">DUF1491 family protein</fullName>
    </recommendedName>
</protein>
<proteinExistence type="predicted"/>
<gene>
    <name evidence="1" type="ORF">JCM17846_00440</name>
</gene>
<dbReference type="Proteomes" id="UP000324996">
    <property type="component" value="Unassembled WGS sequence"/>
</dbReference>
<evidence type="ECO:0000313" key="1">
    <source>
        <dbReference type="EMBL" id="GER02362.1"/>
    </source>
</evidence>
<organism evidence="1 2">
    <name type="scientific">Iodidimonas nitroreducens</name>
    <dbReference type="NCBI Taxonomy" id="1236968"/>
    <lineage>
        <taxon>Bacteria</taxon>
        <taxon>Pseudomonadati</taxon>
        <taxon>Pseudomonadota</taxon>
        <taxon>Alphaproteobacteria</taxon>
        <taxon>Iodidimonadales</taxon>
        <taxon>Iodidimonadaceae</taxon>
        <taxon>Iodidimonas</taxon>
    </lineage>
</organism>
<dbReference type="Pfam" id="PF07372">
    <property type="entry name" value="DUF1491"/>
    <property type="match status" value="1"/>
</dbReference>
<comment type="caution">
    <text evidence="1">The sequence shown here is derived from an EMBL/GenBank/DDBJ whole genome shotgun (WGS) entry which is preliminary data.</text>
</comment>
<dbReference type="EMBL" id="BKCN01000001">
    <property type="protein sequence ID" value="GER02362.1"/>
    <property type="molecule type" value="Genomic_DNA"/>
</dbReference>
<name>A0A5A7N251_9PROT</name>